<evidence type="ECO:0000313" key="4">
    <source>
        <dbReference type="Proteomes" id="UP000662873"/>
    </source>
</evidence>
<accession>A0A809RBU7</accession>
<dbReference type="SMART" id="SM00909">
    <property type="entry name" value="Germane"/>
    <property type="match status" value="1"/>
</dbReference>
<dbReference type="Proteomes" id="UP000662873">
    <property type="component" value="Chromosome"/>
</dbReference>
<dbReference type="InterPro" id="IPR019606">
    <property type="entry name" value="GerMN"/>
</dbReference>
<reference evidence="3" key="1">
    <citation type="journal article" name="DNA Res.">
        <title>The physiological potential of anammox bacteria as revealed by their core genome structure.</title>
        <authorList>
            <person name="Okubo T."/>
            <person name="Toyoda A."/>
            <person name="Fukuhara K."/>
            <person name="Uchiyama I."/>
            <person name="Harigaya Y."/>
            <person name="Kuroiwa M."/>
            <person name="Suzuki T."/>
            <person name="Murakami Y."/>
            <person name="Suwa Y."/>
            <person name="Takami H."/>
        </authorList>
    </citation>
    <scope>NUCLEOTIDE SEQUENCE</scope>
    <source>
        <strain evidence="3">317325-2</strain>
    </source>
</reference>
<evidence type="ECO:0000259" key="2">
    <source>
        <dbReference type="SMART" id="SM00909"/>
    </source>
</evidence>
<dbReference type="KEGG" id="npy:NPRO_17030"/>
<sequence length="218" mass="23398">MASKKTKKGKKRRPGLGMPVAVGLLGLLVVGGLAAYVAWAPADRIPDWLKRPDKRTTSRPVEPTVTPELTPEVEQEVILLSPSYVGGELGFTEKVAKVPQGEDPKAFVLNRFLDAAAITAADVRVLSVHINSDGLAALSFNKSLGQGLGSMDESTLVNGLRCVIGQFPEVNSMEMFADGEKIDTLGHFDFSEPIPVKRPSEWHRDATPSEAPEPSPTG</sequence>
<gene>
    <name evidence="3" type="ORF">NPRO_17030</name>
</gene>
<feature type="region of interest" description="Disordered" evidence="1">
    <location>
        <begin position="48"/>
        <end position="68"/>
    </location>
</feature>
<name>A0A809RBU7_9BACT</name>
<evidence type="ECO:0000313" key="3">
    <source>
        <dbReference type="EMBL" id="BBO24108.1"/>
    </source>
</evidence>
<feature type="compositionally biased region" description="Basic and acidic residues" evidence="1">
    <location>
        <begin position="198"/>
        <end position="207"/>
    </location>
</feature>
<feature type="region of interest" description="Disordered" evidence="1">
    <location>
        <begin position="195"/>
        <end position="218"/>
    </location>
</feature>
<proteinExistence type="predicted"/>
<dbReference type="Pfam" id="PF10646">
    <property type="entry name" value="Germane"/>
    <property type="match status" value="1"/>
</dbReference>
<organism evidence="3 4">
    <name type="scientific">Candidatus Nitrosymbiomonas proteolyticus</name>
    <dbReference type="NCBI Taxonomy" id="2608984"/>
    <lineage>
        <taxon>Bacteria</taxon>
        <taxon>Bacillati</taxon>
        <taxon>Armatimonadota</taxon>
        <taxon>Armatimonadota incertae sedis</taxon>
        <taxon>Candidatus Nitrosymbiomonas</taxon>
    </lineage>
</organism>
<feature type="domain" description="GerMN" evidence="2">
    <location>
        <begin position="105"/>
        <end position="186"/>
    </location>
</feature>
<dbReference type="EMBL" id="AP021858">
    <property type="protein sequence ID" value="BBO24108.1"/>
    <property type="molecule type" value="Genomic_DNA"/>
</dbReference>
<protein>
    <submittedName>
        <fullName evidence="3">Sporulation and spore germination</fullName>
    </submittedName>
</protein>
<dbReference type="AlphaFoldDB" id="A0A809RBU7"/>
<evidence type="ECO:0000256" key="1">
    <source>
        <dbReference type="SAM" id="MobiDB-lite"/>
    </source>
</evidence>